<feature type="region of interest" description="Disordered" evidence="1">
    <location>
        <begin position="154"/>
        <end position="192"/>
    </location>
</feature>
<keyword evidence="3" id="KW-1185">Reference proteome</keyword>
<feature type="compositionally biased region" description="Low complexity" evidence="1">
    <location>
        <begin position="154"/>
        <end position="170"/>
    </location>
</feature>
<reference evidence="2 3" key="1">
    <citation type="journal article" date="2019" name="Commun. Biol.">
        <title>The bagworm genome reveals a unique fibroin gene that provides high tensile strength.</title>
        <authorList>
            <person name="Kono N."/>
            <person name="Nakamura H."/>
            <person name="Ohtoshi R."/>
            <person name="Tomita M."/>
            <person name="Numata K."/>
            <person name="Arakawa K."/>
        </authorList>
    </citation>
    <scope>NUCLEOTIDE SEQUENCE [LARGE SCALE GENOMIC DNA]</scope>
</reference>
<feature type="compositionally biased region" description="Basic residues" evidence="1">
    <location>
        <begin position="171"/>
        <end position="181"/>
    </location>
</feature>
<dbReference type="EMBL" id="BGZK01000085">
    <property type="protein sequence ID" value="GBP17144.1"/>
    <property type="molecule type" value="Genomic_DNA"/>
</dbReference>
<evidence type="ECO:0000313" key="2">
    <source>
        <dbReference type="EMBL" id="GBP17144.1"/>
    </source>
</evidence>
<evidence type="ECO:0000256" key="1">
    <source>
        <dbReference type="SAM" id="MobiDB-lite"/>
    </source>
</evidence>
<protein>
    <submittedName>
        <fullName evidence="2">Uncharacterized protein</fullName>
    </submittedName>
</protein>
<dbReference type="AlphaFoldDB" id="A0A4C1TTB2"/>
<organism evidence="2 3">
    <name type="scientific">Eumeta variegata</name>
    <name type="common">Bagworm moth</name>
    <name type="synonym">Eumeta japonica</name>
    <dbReference type="NCBI Taxonomy" id="151549"/>
    <lineage>
        <taxon>Eukaryota</taxon>
        <taxon>Metazoa</taxon>
        <taxon>Ecdysozoa</taxon>
        <taxon>Arthropoda</taxon>
        <taxon>Hexapoda</taxon>
        <taxon>Insecta</taxon>
        <taxon>Pterygota</taxon>
        <taxon>Neoptera</taxon>
        <taxon>Endopterygota</taxon>
        <taxon>Lepidoptera</taxon>
        <taxon>Glossata</taxon>
        <taxon>Ditrysia</taxon>
        <taxon>Tineoidea</taxon>
        <taxon>Psychidae</taxon>
        <taxon>Oiketicinae</taxon>
        <taxon>Eumeta</taxon>
    </lineage>
</organism>
<name>A0A4C1TTB2_EUMVA</name>
<dbReference type="Proteomes" id="UP000299102">
    <property type="component" value="Unassembled WGS sequence"/>
</dbReference>
<proteinExistence type="predicted"/>
<sequence>MYVQKVVHGIINQATDEETCMHLSIPGRRAYALRAYDDRYNGGRGPGGAGAATLHKQIAGEFVDRGGRRRAAVGGAPLADAACAAHTSAFRRRPDIVAYSPRPPGMSLALGNVIRHYTLLKRSRCRLFYNKLTEAPQQELGRVTVESETACGGRQRAAAGGAPAGAAAAGSRKRRRRRRRTPAPAGDLRTHSDTLLRVGAATRRHCSNASDLLFDNVHTRDDLCDVDGV</sequence>
<comment type="caution">
    <text evidence="2">The sequence shown here is derived from an EMBL/GenBank/DDBJ whole genome shotgun (WGS) entry which is preliminary data.</text>
</comment>
<accession>A0A4C1TTB2</accession>
<evidence type="ECO:0000313" key="3">
    <source>
        <dbReference type="Proteomes" id="UP000299102"/>
    </source>
</evidence>
<gene>
    <name evidence="2" type="ORF">EVAR_17269_1</name>
</gene>